<dbReference type="PANTHER" id="PTHR15323:SF6">
    <property type="entry name" value="CELL DIVISION CYCLE PROTEIN 123 HOMOLOG"/>
    <property type="match status" value="1"/>
</dbReference>
<dbReference type="GO" id="GO:0005737">
    <property type="term" value="C:cytoplasm"/>
    <property type="evidence" value="ECO:0007669"/>
    <property type="project" value="TreeGrafter"/>
</dbReference>
<dbReference type="RefSeq" id="XP_013016341.1">
    <property type="nucleotide sequence ID" value="XM_013160887.1"/>
</dbReference>
<dbReference type="Pfam" id="PF07065">
    <property type="entry name" value="D123"/>
    <property type="match status" value="1"/>
</dbReference>
<keyword evidence="4" id="KW-1185">Reference proteome</keyword>
<dbReference type="GO" id="GO:0005524">
    <property type="term" value="F:ATP binding"/>
    <property type="evidence" value="ECO:0007669"/>
    <property type="project" value="EnsemblFungi"/>
</dbReference>
<dbReference type="Proteomes" id="UP000016088">
    <property type="component" value="Unassembled WGS sequence"/>
</dbReference>
<protein>
    <submittedName>
        <fullName evidence="3">D123 family protein</fullName>
    </submittedName>
</protein>
<dbReference type="InterPro" id="IPR009772">
    <property type="entry name" value="CDC123"/>
</dbReference>
<sequence length="341" mass="38942">MATPVTKQHILNCQFSNWYSLFRALTPRARVIKPIPTSILKYLNEDGIYLKDVPNTIEDITDRENEDGREDGEVEGEEEDTQVSSYYPEKSTIQLIERIISDLDGAVVPKLNWSSPKDALWIMPTGTMKCTSAEDVLLILKSSDFVTHDLDYAFDDCINEGNQEASATNQSFPPGFSHELILKEWFPIHPSTEFRCFVKGKKLVAVCQRDDNYYDFLEHEMKKILPILQDLTFKLSEFPDANFVFDAYVQKNRAWLIDINPFFARTDGLLFSWEEIFTMDHKENSPEVRLIPKGAMPSSGGANFYTNRVPFDLVAASQGENLLEFAEKMQSLTSESTKDEA</sequence>
<dbReference type="HOGENOM" id="CLU_034402_2_0_1"/>
<dbReference type="GeneID" id="25031371"/>
<proteinExistence type="inferred from homology"/>
<reference evidence="3 4" key="1">
    <citation type="journal article" date="2011" name="Science">
        <title>Comparative functional genomics of the fission yeasts.</title>
        <authorList>
            <person name="Rhind N."/>
            <person name="Chen Z."/>
            <person name="Yassour M."/>
            <person name="Thompson D.A."/>
            <person name="Haas B.J."/>
            <person name="Habib N."/>
            <person name="Wapinski I."/>
            <person name="Roy S."/>
            <person name="Lin M.F."/>
            <person name="Heiman D.I."/>
            <person name="Young S.K."/>
            <person name="Furuya K."/>
            <person name="Guo Y."/>
            <person name="Pidoux A."/>
            <person name="Chen H.M."/>
            <person name="Robbertse B."/>
            <person name="Goldberg J.M."/>
            <person name="Aoki K."/>
            <person name="Bayne E.H."/>
            <person name="Berlin A.M."/>
            <person name="Desjardins C.A."/>
            <person name="Dobbs E."/>
            <person name="Dukaj L."/>
            <person name="Fan L."/>
            <person name="FitzGerald M.G."/>
            <person name="French C."/>
            <person name="Gujja S."/>
            <person name="Hansen K."/>
            <person name="Keifenheim D."/>
            <person name="Levin J.Z."/>
            <person name="Mosher R.A."/>
            <person name="Mueller C.A."/>
            <person name="Pfiffner J."/>
            <person name="Priest M."/>
            <person name="Russ C."/>
            <person name="Smialowska A."/>
            <person name="Swoboda P."/>
            <person name="Sykes S.M."/>
            <person name="Vaughn M."/>
            <person name="Vengrova S."/>
            <person name="Yoder R."/>
            <person name="Zeng Q."/>
            <person name="Allshire R."/>
            <person name="Baulcombe D."/>
            <person name="Birren B.W."/>
            <person name="Brown W."/>
            <person name="Ekwall K."/>
            <person name="Kellis M."/>
            <person name="Leatherwood J."/>
            <person name="Levin H."/>
            <person name="Margalit H."/>
            <person name="Martienssen R."/>
            <person name="Nieduszynski C.A."/>
            <person name="Spatafora J.W."/>
            <person name="Friedman N."/>
            <person name="Dalgaard J.Z."/>
            <person name="Baumann P."/>
            <person name="Niki H."/>
            <person name="Regev A."/>
            <person name="Nusbaum C."/>
        </authorList>
    </citation>
    <scope>NUCLEOTIDE SEQUENCE [LARGE SCALE GENOMIC DNA]</scope>
    <source>
        <strain evidence="4">yFS286</strain>
    </source>
</reference>
<dbReference type="OrthoDB" id="360540at2759"/>
<name>S9R9T4_SCHOY</name>
<dbReference type="AlphaFoldDB" id="S9R9T4"/>
<comment type="similarity">
    <text evidence="1">Belongs to the CDC123 family.</text>
</comment>
<feature type="region of interest" description="Disordered" evidence="2">
    <location>
        <begin position="59"/>
        <end position="84"/>
    </location>
</feature>
<dbReference type="PANTHER" id="PTHR15323">
    <property type="entry name" value="D123 PROTEIN"/>
    <property type="match status" value="1"/>
</dbReference>
<accession>S9R9T4</accession>
<dbReference type="EMBL" id="KE503206">
    <property type="protein sequence ID" value="EPX74915.1"/>
    <property type="molecule type" value="Genomic_DNA"/>
</dbReference>
<evidence type="ECO:0000313" key="4">
    <source>
        <dbReference type="Proteomes" id="UP000016088"/>
    </source>
</evidence>
<evidence type="ECO:0000313" key="3">
    <source>
        <dbReference type="EMBL" id="EPX74915.1"/>
    </source>
</evidence>
<evidence type="ECO:0000256" key="2">
    <source>
        <dbReference type="SAM" id="MobiDB-lite"/>
    </source>
</evidence>
<evidence type="ECO:0000256" key="1">
    <source>
        <dbReference type="ARBA" id="ARBA00011047"/>
    </source>
</evidence>
<organism evidence="3 4">
    <name type="scientific">Schizosaccharomyces octosporus (strain yFS286)</name>
    <name type="common">Fission yeast</name>
    <name type="synonym">Octosporomyces octosporus</name>
    <dbReference type="NCBI Taxonomy" id="483514"/>
    <lineage>
        <taxon>Eukaryota</taxon>
        <taxon>Fungi</taxon>
        <taxon>Dikarya</taxon>
        <taxon>Ascomycota</taxon>
        <taxon>Taphrinomycotina</taxon>
        <taxon>Schizosaccharomycetes</taxon>
        <taxon>Schizosaccharomycetales</taxon>
        <taxon>Schizosaccharomycetaceae</taxon>
        <taxon>Schizosaccharomyces</taxon>
    </lineage>
</organism>
<dbReference type="VEuPathDB" id="FungiDB:SOCG_02394"/>
<feature type="compositionally biased region" description="Acidic residues" evidence="2">
    <location>
        <begin position="59"/>
        <end position="81"/>
    </location>
</feature>
<gene>
    <name evidence="3" type="ORF">SOCG_02394</name>
</gene>
<dbReference type="GO" id="GO:0000287">
    <property type="term" value="F:magnesium ion binding"/>
    <property type="evidence" value="ECO:0007669"/>
    <property type="project" value="EnsemblFungi"/>
</dbReference>
<dbReference type="eggNOG" id="KOG2983">
    <property type="taxonomic scope" value="Eukaryota"/>
</dbReference>
<dbReference type="OMA" id="TFPDPNF"/>